<feature type="region of interest" description="Disordered" evidence="1">
    <location>
        <begin position="1"/>
        <end position="53"/>
    </location>
</feature>
<reference evidence="2 3" key="1">
    <citation type="submission" date="2024-09" db="EMBL/GenBank/DDBJ databases">
        <authorList>
            <person name="Sun Q."/>
            <person name="Mori K."/>
        </authorList>
    </citation>
    <scope>NUCLEOTIDE SEQUENCE [LARGE SCALE GENOMIC DNA]</scope>
    <source>
        <strain evidence="2 3">CCM 7609</strain>
    </source>
</reference>
<comment type="caution">
    <text evidence="2">The sequence shown here is derived from an EMBL/GenBank/DDBJ whole genome shotgun (WGS) entry which is preliminary data.</text>
</comment>
<name>A0ABV5G4X0_9MICC</name>
<dbReference type="EMBL" id="JBHMFI010000001">
    <property type="protein sequence ID" value="MFB9073985.1"/>
    <property type="molecule type" value="Genomic_DNA"/>
</dbReference>
<evidence type="ECO:0000256" key="1">
    <source>
        <dbReference type="SAM" id="MobiDB-lite"/>
    </source>
</evidence>
<evidence type="ECO:0000313" key="3">
    <source>
        <dbReference type="Proteomes" id="UP001589575"/>
    </source>
</evidence>
<dbReference type="Proteomes" id="UP001589575">
    <property type="component" value="Unassembled WGS sequence"/>
</dbReference>
<evidence type="ECO:0000313" key="2">
    <source>
        <dbReference type="EMBL" id="MFB9073985.1"/>
    </source>
</evidence>
<sequence>MPSAMPSTAAPPIRPPPRPPHRSRRPGPRLPGCRSSRTSPARIARPSMSRTGA</sequence>
<keyword evidence="3" id="KW-1185">Reference proteome</keyword>
<organism evidence="2 3">
    <name type="scientific">Citricoccus parietis</name>
    <dbReference type="NCBI Taxonomy" id="592307"/>
    <lineage>
        <taxon>Bacteria</taxon>
        <taxon>Bacillati</taxon>
        <taxon>Actinomycetota</taxon>
        <taxon>Actinomycetes</taxon>
        <taxon>Micrococcales</taxon>
        <taxon>Micrococcaceae</taxon>
        <taxon>Citricoccus</taxon>
    </lineage>
</organism>
<protein>
    <submittedName>
        <fullName evidence="2">Uncharacterized protein</fullName>
    </submittedName>
</protein>
<gene>
    <name evidence="2" type="ORF">ACFFX0_23440</name>
</gene>
<proteinExistence type="predicted"/>
<accession>A0ABV5G4X0</accession>
<feature type="compositionally biased region" description="Low complexity" evidence="1">
    <location>
        <begin position="1"/>
        <end position="11"/>
    </location>
</feature>